<accession>A0A2H0TY16</accession>
<dbReference type="Proteomes" id="UP000231530">
    <property type="component" value="Unassembled WGS sequence"/>
</dbReference>
<organism evidence="6 7">
    <name type="scientific">Candidatus Magasanikbacteria bacterium CG10_big_fil_rev_8_21_14_0_10_42_10</name>
    <dbReference type="NCBI Taxonomy" id="1974649"/>
    <lineage>
        <taxon>Bacteria</taxon>
        <taxon>Candidatus Magasanikiibacteriota</taxon>
    </lineage>
</organism>
<gene>
    <name evidence="6" type="ORF">COU32_02215</name>
</gene>
<evidence type="ECO:0000256" key="2">
    <source>
        <dbReference type="ARBA" id="ARBA00022692"/>
    </source>
</evidence>
<comment type="subcellular location">
    <subcellularLocation>
        <location evidence="1">Membrane</location>
        <topology evidence="1">Multi-pass membrane protein</topology>
    </subcellularLocation>
</comment>
<evidence type="ECO:0000313" key="7">
    <source>
        <dbReference type="Proteomes" id="UP000231530"/>
    </source>
</evidence>
<evidence type="ECO:0000313" key="6">
    <source>
        <dbReference type="EMBL" id="PIR76406.1"/>
    </source>
</evidence>
<comment type="caution">
    <text evidence="6">The sequence shown here is derived from an EMBL/GenBank/DDBJ whole genome shotgun (WGS) entry which is preliminary data.</text>
</comment>
<evidence type="ECO:0000256" key="3">
    <source>
        <dbReference type="ARBA" id="ARBA00022989"/>
    </source>
</evidence>
<keyword evidence="3 5" id="KW-1133">Transmembrane helix</keyword>
<dbReference type="InterPro" id="IPR006603">
    <property type="entry name" value="PQ-loop_rpt"/>
</dbReference>
<dbReference type="InterPro" id="IPR047662">
    <property type="entry name" value="SemiSWEET"/>
</dbReference>
<dbReference type="Pfam" id="PF04193">
    <property type="entry name" value="PQ-loop"/>
    <property type="match status" value="1"/>
</dbReference>
<dbReference type="NCBIfam" id="NF037968">
    <property type="entry name" value="SemiSWEET_2"/>
    <property type="match status" value="1"/>
</dbReference>
<evidence type="ECO:0008006" key="8">
    <source>
        <dbReference type="Google" id="ProtNLM"/>
    </source>
</evidence>
<dbReference type="Gene3D" id="1.20.1280.290">
    <property type="match status" value="1"/>
</dbReference>
<keyword evidence="2 5" id="KW-0812">Transmembrane</keyword>
<dbReference type="GO" id="GO:0051119">
    <property type="term" value="F:sugar transmembrane transporter activity"/>
    <property type="evidence" value="ECO:0007669"/>
    <property type="project" value="InterPro"/>
</dbReference>
<reference evidence="7" key="1">
    <citation type="submission" date="2017-09" db="EMBL/GenBank/DDBJ databases">
        <title>Depth-based differentiation of microbial function through sediment-hosted aquifers and enrichment of novel symbionts in the deep terrestrial subsurface.</title>
        <authorList>
            <person name="Probst A.J."/>
            <person name="Ladd B."/>
            <person name="Jarett J.K."/>
            <person name="Geller-Mcgrath D.E."/>
            <person name="Sieber C.M.K."/>
            <person name="Emerson J.B."/>
            <person name="Anantharaman K."/>
            <person name="Thomas B.C."/>
            <person name="Malmstrom R."/>
            <person name="Stieglmeier M."/>
            <person name="Klingl A."/>
            <person name="Woyke T."/>
            <person name="Ryan C.M."/>
            <person name="Banfield J.F."/>
        </authorList>
    </citation>
    <scope>NUCLEOTIDE SEQUENCE [LARGE SCALE GENOMIC DNA]</scope>
</reference>
<dbReference type="GO" id="GO:0016020">
    <property type="term" value="C:membrane"/>
    <property type="evidence" value="ECO:0007669"/>
    <property type="project" value="UniProtKB-SubCell"/>
</dbReference>
<protein>
    <recommendedName>
        <fullName evidence="8">Glutathione synthetase</fullName>
    </recommendedName>
</protein>
<evidence type="ECO:0000256" key="5">
    <source>
        <dbReference type="SAM" id="Phobius"/>
    </source>
</evidence>
<evidence type="ECO:0000256" key="4">
    <source>
        <dbReference type="ARBA" id="ARBA00023136"/>
    </source>
</evidence>
<dbReference type="AlphaFoldDB" id="A0A2H0TY16"/>
<evidence type="ECO:0000256" key="1">
    <source>
        <dbReference type="ARBA" id="ARBA00004141"/>
    </source>
</evidence>
<proteinExistence type="predicted"/>
<feature type="transmembrane region" description="Helical" evidence="5">
    <location>
        <begin position="6"/>
        <end position="24"/>
    </location>
</feature>
<sequence length="87" mass="9520">MDIVPIIGLLAATGTTISFLPQAIKTIKTKETKDLSLGMYTVLTTGVFLWLVYGIIIKDLPLIAANAVTFMFTSTILILIIKYKNIS</sequence>
<feature type="transmembrane region" description="Helical" evidence="5">
    <location>
        <begin position="36"/>
        <end position="56"/>
    </location>
</feature>
<name>A0A2H0TY16_9BACT</name>
<dbReference type="EMBL" id="PFBY01000027">
    <property type="protein sequence ID" value="PIR76406.1"/>
    <property type="molecule type" value="Genomic_DNA"/>
</dbReference>
<feature type="transmembrane region" description="Helical" evidence="5">
    <location>
        <begin position="62"/>
        <end position="81"/>
    </location>
</feature>
<keyword evidence="4 5" id="KW-0472">Membrane</keyword>